<dbReference type="OrthoDB" id="8663889at2"/>
<organism evidence="2 3">
    <name type="scientific">Variovorax paradoxus</name>
    <dbReference type="NCBI Taxonomy" id="34073"/>
    <lineage>
        <taxon>Bacteria</taxon>
        <taxon>Pseudomonadati</taxon>
        <taxon>Pseudomonadota</taxon>
        <taxon>Betaproteobacteria</taxon>
        <taxon>Burkholderiales</taxon>
        <taxon>Comamonadaceae</taxon>
        <taxon>Variovorax</taxon>
    </lineage>
</organism>
<dbReference type="AlphaFoldDB" id="A0A0D0L8N6"/>
<dbReference type="Proteomes" id="UP000032067">
    <property type="component" value="Unassembled WGS sequence"/>
</dbReference>
<dbReference type="EMBL" id="JXQQ01000012">
    <property type="protein sequence ID" value="KIQ34697.1"/>
    <property type="molecule type" value="Genomic_DNA"/>
</dbReference>
<feature type="signal peptide" evidence="1">
    <location>
        <begin position="1"/>
        <end position="30"/>
    </location>
</feature>
<proteinExistence type="predicted"/>
<evidence type="ECO:0000256" key="1">
    <source>
        <dbReference type="SAM" id="SignalP"/>
    </source>
</evidence>
<comment type="caution">
    <text evidence="2">The sequence shown here is derived from an EMBL/GenBank/DDBJ whole genome shotgun (WGS) entry which is preliminary data.</text>
</comment>
<protein>
    <recommendedName>
        <fullName evidence="4">Sel1 repeat family protein</fullName>
    </recommendedName>
</protein>
<dbReference type="Gene3D" id="1.25.40.10">
    <property type="entry name" value="Tetratricopeptide repeat domain"/>
    <property type="match status" value="1"/>
</dbReference>
<evidence type="ECO:0000313" key="3">
    <source>
        <dbReference type="Proteomes" id="UP000032067"/>
    </source>
</evidence>
<name>A0A0D0L8N6_VARPD</name>
<sequence length="139" mass="15303">MASELNQIAGWSLRWRLFLSGALCFVAAFAAASPPDRSLELHAAQRFQLALEAQTARDYRTMLQQLREAATQGDAEAQEMLGMVLLAGPVLYGMSVRADRCEARQWMRQAAMQGSETAKVQLTFLNRLRNAPAGVVACD</sequence>
<gene>
    <name evidence="2" type="ORF">RT97_06640</name>
</gene>
<dbReference type="InterPro" id="IPR011990">
    <property type="entry name" value="TPR-like_helical_dom_sf"/>
</dbReference>
<dbReference type="SUPFAM" id="SSF81901">
    <property type="entry name" value="HCP-like"/>
    <property type="match status" value="1"/>
</dbReference>
<accession>A0A0D0L8N6</accession>
<evidence type="ECO:0000313" key="2">
    <source>
        <dbReference type="EMBL" id="KIQ34697.1"/>
    </source>
</evidence>
<evidence type="ECO:0008006" key="4">
    <source>
        <dbReference type="Google" id="ProtNLM"/>
    </source>
</evidence>
<feature type="chain" id="PRO_5002215362" description="Sel1 repeat family protein" evidence="1">
    <location>
        <begin position="31"/>
        <end position="139"/>
    </location>
</feature>
<reference evidence="2 3" key="1">
    <citation type="submission" date="2014-12" db="EMBL/GenBank/DDBJ databases">
        <title>16Stimator: statistical estimation of ribosomal gene copy numbers from draft genome assemblies.</title>
        <authorList>
            <person name="Perisin M.A."/>
            <person name="Vetter M."/>
            <person name="Gilbert J.A."/>
            <person name="Bergelson J."/>
        </authorList>
    </citation>
    <scope>NUCLEOTIDE SEQUENCE [LARGE SCALE GENOMIC DNA]</scope>
    <source>
        <strain evidence="2 3">MEDvA23</strain>
    </source>
</reference>
<keyword evidence="1" id="KW-0732">Signal</keyword>
<dbReference type="RefSeq" id="WP_042577993.1">
    <property type="nucleotide sequence ID" value="NZ_JXQQ01000012.1"/>
</dbReference>